<dbReference type="PhylomeDB" id="B4LQ25"/>
<protein>
    <submittedName>
        <fullName evidence="5">Uncharacterized protein, isoform A</fullName>
    </submittedName>
</protein>
<dbReference type="InterPro" id="IPR004562">
    <property type="entry name" value="LipoylTrfase_LipoateP_Ligase"/>
</dbReference>
<comment type="pathway">
    <text evidence="1">Protein modification; protein lipoylation via exogenous pathway; protein N(6)-(lipoyl)lysine from lipoate: step 2/2.</text>
</comment>
<proteinExistence type="inferred from homology"/>
<name>B4LQ25_DROVI</name>
<sequence length="410" mass="45478">MSILLRRNSSQLHLLQRLGAASSAAITRLASSTNDNNNVTDTATTTTTTTSTTTSGNKRKTLAAVADADIKKSVFISQSSDIFTNLALEDWLYKNFDFGHHHVLLLWVNEPCVVIGRHQNPFTEANVSKLMERGITLARRNSGGGAVYHDRGNLNCTFFTPRERYDRKYNLNIVTRSLFREWAIKTEINDRDDIVIANKKISGTAAKLGRPNAYHHCTILASANKLHLGESLVKEPANYISRATASVPSPIRNLVDVNRNVNVPQLLSAVGYEYLRTAATALEDGGSTQTMKQRGFQLINPTEKWFPGIEELRANYSSWDWVIGKTPKFTVEKELEVKGDERGMKLKLNVEVEAGLMSKICLQLPQSEQLVPVVTPLQGQAYNEQNLNAIMGALKLVSTSNMQQAMNGSI</sequence>
<evidence type="ECO:0000256" key="2">
    <source>
        <dbReference type="ARBA" id="ARBA00008242"/>
    </source>
</evidence>
<dbReference type="Gene3D" id="3.30.390.50">
    <property type="entry name" value="CO dehydrogenase flavoprotein, C-terminal domain"/>
    <property type="match status" value="1"/>
</dbReference>
<dbReference type="Pfam" id="PF21948">
    <property type="entry name" value="LplA-B_cat"/>
    <property type="match status" value="1"/>
</dbReference>
<dbReference type="Proteomes" id="UP000008792">
    <property type="component" value="Unassembled WGS sequence"/>
</dbReference>
<dbReference type="EMBL" id="CH940648">
    <property type="protein sequence ID" value="EDW60348.1"/>
    <property type="molecule type" value="Genomic_DNA"/>
</dbReference>
<dbReference type="HOGENOM" id="CLU_022986_4_1_1"/>
<dbReference type="SUPFAM" id="SSF55681">
    <property type="entry name" value="Class II aaRS and biotin synthetases"/>
    <property type="match status" value="1"/>
</dbReference>
<dbReference type="PANTHER" id="PTHR12561:SF3">
    <property type="entry name" value="LIPOYLTRANSFERASE 1, MITOCHONDRIAL"/>
    <property type="match status" value="1"/>
</dbReference>
<dbReference type="KEGG" id="dvi:6626879"/>
<dbReference type="GO" id="GO:0005739">
    <property type="term" value="C:mitochondrion"/>
    <property type="evidence" value="ECO:0007669"/>
    <property type="project" value="TreeGrafter"/>
</dbReference>
<dbReference type="FunFam" id="3.30.930.10:FF:000045">
    <property type="entry name" value="lipoyltransferase 1, mitochondrial"/>
    <property type="match status" value="1"/>
</dbReference>
<comment type="similarity">
    <text evidence="2">Belongs to the LplA family.</text>
</comment>
<dbReference type="InParanoid" id="B4LQ25"/>
<feature type="domain" description="BPL/LPL catalytic" evidence="4">
    <location>
        <begin position="98"/>
        <end position="282"/>
    </location>
</feature>
<evidence type="ECO:0000259" key="4">
    <source>
        <dbReference type="PROSITE" id="PS51733"/>
    </source>
</evidence>
<reference evidence="5 6" key="1">
    <citation type="journal article" date="2007" name="Nature">
        <title>Evolution of genes and genomes on the Drosophila phylogeny.</title>
        <authorList>
            <consortium name="Drosophila 12 Genomes Consortium"/>
            <person name="Clark A.G."/>
            <person name="Eisen M.B."/>
            <person name="Smith D.R."/>
            <person name="Bergman C.M."/>
            <person name="Oliver B."/>
            <person name="Markow T.A."/>
            <person name="Kaufman T.C."/>
            <person name="Kellis M."/>
            <person name="Gelbart W."/>
            <person name="Iyer V.N."/>
            <person name="Pollard D.A."/>
            <person name="Sackton T.B."/>
            <person name="Larracuente A.M."/>
            <person name="Singh N.D."/>
            <person name="Abad J.P."/>
            <person name="Abt D.N."/>
            <person name="Adryan B."/>
            <person name="Aguade M."/>
            <person name="Akashi H."/>
            <person name="Anderson W.W."/>
            <person name="Aquadro C.F."/>
            <person name="Ardell D.H."/>
            <person name="Arguello R."/>
            <person name="Artieri C.G."/>
            <person name="Barbash D.A."/>
            <person name="Barker D."/>
            <person name="Barsanti P."/>
            <person name="Batterham P."/>
            <person name="Batzoglou S."/>
            <person name="Begun D."/>
            <person name="Bhutkar A."/>
            <person name="Blanco E."/>
            <person name="Bosak S.A."/>
            <person name="Bradley R.K."/>
            <person name="Brand A.D."/>
            <person name="Brent M.R."/>
            <person name="Brooks A.N."/>
            <person name="Brown R.H."/>
            <person name="Butlin R.K."/>
            <person name="Caggese C."/>
            <person name="Calvi B.R."/>
            <person name="Bernardo de Carvalho A."/>
            <person name="Caspi A."/>
            <person name="Castrezana S."/>
            <person name="Celniker S.E."/>
            <person name="Chang J.L."/>
            <person name="Chapple C."/>
            <person name="Chatterji S."/>
            <person name="Chinwalla A."/>
            <person name="Civetta A."/>
            <person name="Clifton S.W."/>
            <person name="Comeron J.M."/>
            <person name="Costello J.C."/>
            <person name="Coyne J.A."/>
            <person name="Daub J."/>
            <person name="David R.G."/>
            <person name="Delcher A.L."/>
            <person name="Delehaunty K."/>
            <person name="Do C.B."/>
            <person name="Ebling H."/>
            <person name="Edwards K."/>
            <person name="Eickbush T."/>
            <person name="Evans J.D."/>
            <person name="Filipski A."/>
            <person name="Findeiss S."/>
            <person name="Freyhult E."/>
            <person name="Fulton L."/>
            <person name="Fulton R."/>
            <person name="Garcia A.C."/>
            <person name="Gardiner A."/>
            <person name="Garfield D.A."/>
            <person name="Garvin B.E."/>
            <person name="Gibson G."/>
            <person name="Gilbert D."/>
            <person name="Gnerre S."/>
            <person name="Godfrey J."/>
            <person name="Good R."/>
            <person name="Gotea V."/>
            <person name="Gravely B."/>
            <person name="Greenberg A.J."/>
            <person name="Griffiths-Jones S."/>
            <person name="Gross S."/>
            <person name="Guigo R."/>
            <person name="Gustafson E.A."/>
            <person name="Haerty W."/>
            <person name="Hahn M.W."/>
            <person name="Halligan D.L."/>
            <person name="Halpern A.L."/>
            <person name="Halter G.M."/>
            <person name="Han M.V."/>
            <person name="Heger A."/>
            <person name="Hillier L."/>
            <person name="Hinrichs A.S."/>
            <person name="Holmes I."/>
            <person name="Hoskins R.A."/>
            <person name="Hubisz M.J."/>
            <person name="Hultmark D."/>
            <person name="Huntley M.A."/>
            <person name="Jaffe D.B."/>
            <person name="Jagadeeshan S."/>
            <person name="Jeck W.R."/>
            <person name="Johnson J."/>
            <person name="Jones C.D."/>
            <person name="Jordan W.C."/>
            <person name="Karpen G.H."/>
            <person name="Kataoka E."/>
            <person name="Keightley P.D."/>
            <person name="Kheradpour P."/>
            <person name="Kirkness E.F."/>
            <person name="Koerich L.B."/>
            <person name="Kristiansen K."/>
            <person name="Kudrna D."/>
            <person name="Kulathinal R.J."/>
            <person name="Kumar S."/>
            <person name="Kwok R."/>
            <person name="Lander E."/>
            <person name="Langley C.H."/>
            <person name="Lapoint R."/>
            <person name="Lazzaro B.P."/>
            <person name="Lee S.J."/>
            <person name="Levesque L."/>
            <person name="Li R."/>
            <person name="Lin C.F."/>
            <person name="Lin M.F."/>
            <person name="Lindblad-Toh K."/>
            <person name="Llopart A."/>
            <person name="Long M."/>
            <person name="Low L."/>
            <person name="Lozovsky E."/>
            <person name="Lu J."/>
            <person name="Luo M."/>
            <person name="Machado C.A."/>
            <person name="Makalowski W."/>
            <person name="Marzo M."/>
            <person name="Matsuda M."/>
            <person name="Matzkin L."/>
            <person name="McAllister B."/>
            <person name="McBride C.S."/>
            <person name="McKernan B."/>
            <person name="McKernan K."/>
            <person name="Mendez-Lago M."/>
            <person name="Minx P."/>
            <person name="Mollenhauer M.U."/>
            <person name="Montooth K."/>
            <person name="Mount S.M."/>
            <person name="Mu X."/>
            <person name="Myers E."/>
            <person name="Negre B."/>
            <person name="Newfeld S."/>
            <person name="Nielsen R."/>
            <person name="Noor M.A."/>
            <person name="O'Grady P."/>
            <person name="Pachter L."/>
            <person name="Papaceit M."/>
            <person name="Parisi M.J."/>
            <person name="Parisi M."/>
            <person name="Parts L."/>
            <person name="Pedersen J.S."/>
            <person name="Pesole G."/>
            <person name="Phillippy A.M."/>
            <person name="Ponting C.P."/>
            <person name="Pop M."/>
            <person name="Porcelli D."/>
            <person name="Powell J.R."/>
            <person name="Prohaska S."/>
            <person name="Pruitt K."/>
            <person name="Puig M."/>
            <person name="Quesneville H."/>
            <person name="Ram K.R."/>
            <person name="Rand D."/>
            <person name="Rasmussen M.D."/>
            <person name="Reed L.K."/>
            <person name="Reenan R."/>
            <person name="Reily A."/>
            <person name="Remington K.A."/>
            <person name="Rieger T.T."/>
            <person name="Ritchie M.G."/>
            <person name="Robin C."/>
            <person name="Rogers Y.H."/>
            <person name="Rohde C."/>
            <person name="Rozas J."/>
            <person name="Rubenfield M.J."/>
            <person name="Ruiz A."/>
            <person name="Russo S."/>
            <person name="Salzberg S.L."/>
            <person name="Sanchez-Gracia A."/>
            <person name="Saranga D.J."/>
            <person name="Sato H."/>
            <person name="Schaeffer S.W."/>
            <person name="Schatz M.C."/>
            <person name="Schlenke T."/>
            <person name="Schwartz R."/>
            <person name="Segarra C."/>
            <person name="Singh R.S."/>
            <person name="Sirot L."/>
            <person name="Sirota M."/>
            <person name="Sisneros N.B."/>
            <person name="Smith C.D."/>
            <person name="Smith T.F."/>
            <person name="Spieth J."/>
            <person name="Stage D.E."/>
            <person name="Stark A."/>
            <person name="Stephan W."/>
            <person name="Strausberg R.L."/>
            <person name="Strempel S."/>
            <person name="Sturgill D."/>
            <person name="Sutton G."/>
            <person name="Sutton G.G."/>
            <person name="Tao W."/>
            <person name="Teichmann S."/>
            <person name="Tobari Y.N."/>
            <person name="Tomimura Y."/>
            <person name="Tsolas J.M."/>
            <person name="Valente V.L."/>
            <person name="Venter E."/>
            <person name="Venter J.C."/>
            <person name="Vicario S."/>
            <person name="Vieira F.G."/>
            <person name="Vilella A.J."/>
            <person name="Villasante A."/>
            <person name="Walenz B."/>
            <person name="Wang J."/>
            <person name="Wasserman M."/>
            <person name="Watts T."/>
            <person name="Wilson D."/>
            <person name="Wilson R.K."/>
            <person name="Wing R.A."/>
            <person name="Wolfner M.F."/>
            <person name="Wong A."/>
            <person name="Wong G.K."/>
            <person name="Wu C.I."/>
            <person name="Wu G."/>
            <person name="Yamamoto D."/>
            <person name="Yang H.P."/>
            <person name="Yang S.P."/>
            <person name="Yorke J.A."/>
            <person name="Yoshida K."/>
            <person name="Zdobnov E."/>
            <person name="Zhang P."/>
            <person name="Zhang Y."/>
            <person name="Zimin A.V."/>
            <person name="Baldwin J."/>
            <person name="Abdouelleil A."/>
            <person name="Abdulkadir J."/>
            <person name="Abebe A."/>
            <person name="Abera B."/>
            <person name="Abreu J."/>
            <person name="Acer S.C."/>
            <person name="Aftuck L."/>
            <person name="Alexander A."/>
            <person name="An P."/>
            <person name="Anderson E."/>
            <person name="Anderson S."/>
            <person name="Arachi H."/>
            <person name="Azer M."/>
            <person name="Bachantsang P."/>
            <person name="Barry A."/>
            <person name="Bayul T."/>
            <person name="Berlin A."/>
            <person name="Bessette D."/>
            <person name="Bloom T."/>
            <person name="Blye J."/>
            <person name="Boguslavskiy L."/>
            <person name="Bonnet C."/>
            <person name="Boukhgalter B."/>
            <person name="Bourzgui I."/>
            <person name="Brown A."/>
            <person name="Cahill P."/>
            <person name="Channer S."/>
            <person name="Cheshatsang Y."/>
            <person name="Chuda L."/>
            <person name="Citroen M."/>
            <person name="Collymore A."/>
            <person name="Cooke P."/>
            <person name="Costello M."/>
            <person name="D'Aco K."/>
            <person name="Daza R."/>
            <person name="De Haan G."/>
            <person name="DeGray S."/>
            <person name="DeMaso C."/>
            <person name="Dhargay N."/>
            <person name="Dooley K."/>
            <person name="Dooley E."/>
            <person name="Doricent M."/>
            <person name="Dorje P."/>
            <person name="Dorjee K."/>
            <person name="Dupes A."/>
            <person name="Elong R."/>
            <person name="Falk J."/>
            <person name="Farina A."/>
            <person name="Faro S."/>
            <person name="Ferguson D."/>
            <person name="Fisher S."/>
            <person name="Foley C.D."/>
            <person name="Franke A."/>
            <person name="Friedrich D."/>
            <person name="Gadbois L."/>
            <person name="Gearin G."/>
            <person name="Gearin C.R."/>
            <person name="Giannoukos G."/>
            <person name="Goode T."/>
            <person name="Graham J."/>
            <person name="Grandbois E."/>
            <person name="Grewal S."/>
            <person name="Gyaltsen K."/>
            <person name="Hafez N."/>
            <person name="Hagos B."/>
            <person name="Hall J."/>
            <person name="Henson C."/>
            <person name="Hollinger A."/>
            <person name="Honan T."/>
            <person name="Huard M.D."/>
            <person name="Hughes L."/>
            <person name="Hurhula B."/>
            <person name="Husby M.E."/>
            <person name="Kamat A."/>
            <person name="Kanga B."/>
            <person name="Kashin S."/>
            <person name="Khazanovich D."/>
            <person name="Kisner P."/>
            <person name="Lance K."/>
            <person name="Lara M."/>
            <person name="Lee W."/>
            <person name="Lennon N."/>
            <person name="Letendre F."/>
            <person name="LeVine R."/>
            <person name="Lipovsky A."/>
            <person name="Liu X."/>
            <person name="Liu J."/>
            <person name="Liu S."/>
            <person name="Lokyitsang T."/>
            <person name="Lokyitsang Y."/>
            <person name="Lubonja R."/>
            <person name="Lui A."/>
            <person name="MacDonald P."/>
            <person name="Magnisalis V."/>
            <person name="Maru K."/>
            <person name="Matthews C."/>
            <person name="McCusker W."/>
            <person name="McDonough S."/>
            <person name="Mehta T."/>
            <person name="Meldrim J."/>
            <person name="Meneus L."/>
            <person name="Mihai O."/>
            <person name="Mihalev A."/>
            <person name="Mihova T."/>
            <person name="Mittelman R."/>
            <person name="Mlenga V."/>
            <person name="Montmayeur A."/>
            <person name="Mulrain L."/>
            <person name="Navidi A."/>
            <person name="Naylor J."/>
            <person name="Negash T."/>
            <person name="Nguyen T."/>
            <person name="Nguyen N."/>
            <person name="Nicol R."/>
            <person name="Norbu C."/>
            <person name="Norbu N."/>
            <person name="Novod N."/>
            <person name="O'Neill B."/>
            <person name="Osman S."/>
            <person name="Markiewicz E."/>
            <person name="Oyono O.L."/>
            <person name="Patti C."/>
            <person name="Phunkhang P."/>
            <person name="Pierre F."/>
            <person name="Priest M."/>
            <person name="Raghuraman S."/>
            <person name="Rege F."/>
            <person name="Reyes R."/>
            <person name="Rise C."/>
            <person name="Rogov P."/>
            <person name="Ross K."/>
            <person name="Ryan E."/>
            <person name="Settipalli S."/>
            <person name="Shea T."/>
            <person name="Sherpa N."/>
            <person name="Shi L."/>
            <person name="Shih D."/>
            <person name="Sparrow T."/>
            <person name="Spaulding J."/>
            <person name="Stalker J."/>
            <person name="Stange-Thomann N."/>
            <person name="Stavropoulos S."/>
            <person name="Stone C."/>
            <person name="Strader C."/>
            <person name="Tesfaye S."/>
            <person name="Thomson T."/>
            <person name="Thoulutsang Y."/>
            <person name="Thoulutsang D."/>
            <person name="Topham K."/>
            <person name="Topping I."/>
            <person name="Tsamla T."/>
            <person name="Vassiliev H."/>
            <person name="Vo A."/>
            <person name="Wangchuk T."/>
            <person name="Wangdi T."/>
            <person name="Weiand M."/>
            <person name="Wilkinson J."/>
            <person name="Wilson A."/>
            <person name="Yadav S."/>
            <person name="Young G."/>
            <person name="Yu Q."/>
            <person name="Zembek L."/>
            <person name="Zhong D."/>
            <person name="Zimmer A."/>
            <person name="Zwirko Z."/>
            <person name="Jaffe D.B."/>
            <person name="Alvarez P."/>
            <person name="Brockman W."/>
            <person name="Butler J."/>
            <person name="Chin C."/>
            <person name="Gnerre S."/>
            <person name="Grabherr M."/>
            <person name="Kleber M."/>
            <person name="Mauceli E."/>
            <person name="MacCallum I."/>
        </authorList>
    </citation>
    <scope>NUCLEOTIDE SEQUENCE [LARGE SCALE GENOMIC DNA]</scope>
    <source>
        <strain evidence="6">Tucson 15010-1051.87</strain>
    </source>
</reference>
<dbReference type="GO" id="GO:0017118">
    <property type="term" value="F:lipoyltransferase activity"/>
    <property type="evidence" value="ECO:0007669"/>
    <property type="project" value="TreeGrafter"/>
</dbReference>
<dbReference type="OMA" id="NFASWDW"/>
<organism evidence="5 6">
    <name type="scientific">Drosophila virilis</name>
    <name type="common">Fruit fly</name>
    <dbReference type="NCBI Taxonomy" id="7244"/>
    <lineage>
        <taxon>Eukaryota</taxon>
        <taxon>Metazoa</taxon>
        <taxon>Ecdysozoa</taxon>
        <taxon>Arthropoda</taxon>
        <taxon>Hexapoda</taxon>
        <taxon>Insecta</taxon>
        <taxon>Pterygota</taxon>
        <taxon>Neoptera</taxon>
        <taxon>Endopterygota</taxon>
        <taxon>Diptera</taxon>
        <taxon>Brachycera</taxon>
        <taxon>Muscomorpha</taxon>
        <taxon>Ephydroidea</taxon>
        <taxon>Drosophilidae</taxon>
        <taxon>Drosophila</taxon>
    </lineage>
</organism>
<dbReference type="UniPathway" id="UPA00537">
    <property type="reaction ID" value="UER00595"/>
</dbReference>
<dbReference type="CDD" id="cd16443">
    <property type="entry name" value="LplA"/>
    <property type="match status" value="1"/>
</dbReference>
<feature type="compositionally biased region" description="Low complexity" evidence="3">
    <location>
        <begin position="33"/>
        <end position="55"/>
    </location>
</feature>
<dbReference type="InterPro" id="IPR004143">
    <property type="entry name" value="BPL_LPL_catalytic"/>
</dbReference>
<dbReference type="GO" id="GO:0009249">
    <property type="term" value="P:protein lipoylation"/>
    <property type="evidence" value="ECO:0007669"/>
    <property type="project" value="InterPro"/>
</dbReference>
<feature type="region of interest" description="Disordered" evidence="3">
    <location>
        <begin position="33"/>
        <end position="56"/>
    </location>
</feature>
<accession>B4LQ25</accession>
<dbReference type="eggNOG" id="KOG3159">
    <property type="taxonomic scope" value="Eukaryota"/>
</dbReference>
<keyword evidence="6" id="KW-1185">Reference proteome</keyword>
<dbReference type="AlphaFoldDB" id="B4LQ25"/>
<dbReference type="SMR" id="B4LQ25"/>
<dbReference type="FunCoup" id="B4LQ25">
    <property type="interactions" value="800"/>
</dbReference>
<evidence type="ECO:0000313" key="6">
    <source>
        <dbReference type="Proteomes" id="UP000008792"/>
    </source>
</evidence>
<dbReference type="OrthoDB" id="201621at2759"/>
<dbReference type="PANTHER" id="PTHR12561">
    <property type="entry name" value="LIPOATE-PROTEIN LIGASE"/>
    <property type="match status" value="1"/>
</dbReference>
<dbReference type="PROSITE" id="PS51733">
    <property type="entry name" value="BPL_LPL_CATALYTIC"/>
    <property type="match status" value="1"/>
</dbReference>
<dbReference type="STRING" id="7244.B4LQ25"/>
<evidence type="ECO:0000256" key="3">
    <source>
        <dbReference type="SAM" id="MobiDB-lite"/>
    </source>
</evidence>
<dbReference type="Gene3D" id="3.30.930.10">
    <property type="entry name" value="Bira Bifunctional Protein, Domain 2"/>
    <property type="match status" value="1"/>
</dbReference>
<evidence type="ECO:0000256" key="1">
    <source>
        <dbReference type="ARBA" id="ARBA00005085"/>
    </source>
</evidence>
<dbReference type="InterPro" id="IPR045864">
    <property type="entry name" value="aa-tRNA-synth_II/BPL/LPL"/>
</dbReference>
<gene>
    <name evidence="5" type="primary">Dvir\GJ21426</name>
    <name evidence="5" type="ORF">Dvir_GJ21426</name>
</gene>
<evidence type="ECO:0000313" key="5">
    <source>
        <dbReference type="EMBL" id="EDW60348.1"/>
    </source>
</evidence>